<comment type="similarity">
    <text evidence="6">Belongs to the Hyccin family.</text>
</comment>
<accession>A0A915A4S9</accession>
<evidence type="ECO:0000313" key="8">
    <source>
        <dbReference type="Proteomes" id="UP000887569"/>
    </source>
</evidence>
<keyword evidence="3" id="KW-1003">Cell membrane</keyword>
<evidence type="ECO:0000256" key="1">
    <source>
        <dbReference type="ARBA" id="ARBA00004236"/>
    </source>
</evidence>
<dbReference type="InterPro" id="IPR018619">
    <property type="entry name" value="Hyccin"/>
</dbReference>
<protein>
    <submittedName>
        <fullName evidence="9">Hyccin</fullName>
    </submittedName>
</protein>
<dbReference type="WBParaSite" id="PgR001X_g116_t01">
    <property type="protein sequence ID" value="PgR001X_g116_t01"/>
    <property type="gene ID" value="PgR001X_g116"/>
</dbReference>
<keyword evidence="7" id="KW-1133">Transmembrane helix</keyword>
<name>A0A915A4S9_PARUN</name>
<dbReference type="AlphaFoldDB" id="A0A915A4S9"/>
<dbReference type="Proteomes" id="UP000887569">
    <property type="component" value="Unplaced"/>
</dbReference>
<evidence type="ECO:0000256" key="5">
    <source>
        <dbReference type="ARBA" id="ARBA00023136"/>
    </source>
</evidence>
<organism evidence="8 9">
    <name type="scientific">Parascaris univalens</name>
    <name type="common">Nematode worm</name>
    <dbReference type="NCBI Taxonomy" id="6257"/>
    <lineage>
        <taxon>Eukaryota</taxon>
        <taxon>Metazoa</taxon>
        <taxon>Ecdysozoa</taxon>
        <taxon>Nematoda</taxon>
        <taxon>Chromadorea</taxon>
        <taxon>Rhabditida</taxon>
        <taxon>Spirurina</taxon>
        <taxon>Ascaridomorpha</taxon>
        <taxon>Ascaridoidea</taxon>
        <taxon>Ascarididae</taxon>
        <taxon>Parascaris</taxon>
    </lineage>
</organism>
<evidence type="ECO:0000256" key="2">
    <source>
        <dbReference type="ARBA" id="ARBA00004514"/>
    </source>
</evidence>
<evidence type="ECO:0000256" key="4">
    <source>
        <dbReference type="ARBA" id="ARBA00022490"/>
    </source>
</evidence>
<evidence type="ECO:0000256" key="7">
    <source>
        <dbReference type="SAM" id="Phobius"/>
    </source>
</evidence>
<comment type="subcellular location">
    <subcellularLocation>
        <location evidence="1">Cell membrane</location>
    </subcellularLocation>
    <subcellularLocation>
        <location evidence="2">Cytoplasm</location>
        <location evidence="2">Cytosol</location>
    </subcellularLocation>
</comment>
<dbReference type="GO" id="GO:0046854">
    <property type="term" value="P:phosphatidylinositol phosphate biosynthetic process"/>
    <property type="evidence" value="ECO:0007669"/>
    <property type="project" value="TreeGrafter"/>
</dbReference>
<dbReference type="GO" id="GO:0072659">
    <property type="term" value="P:protein localization to plasma membrane"/>
    <property type="evidence" value="ECO:0007669"/>
    <property type="project" value="TreeGrafter"/>
</dbReference>
<dbReference type="GO" id="GO:0005886">
    <property type="term" value="C:plasma membrane"/>
    <property type="evidence" value="ECO:0007669"/>
    <property type="project" value="UniProtKB-SubCell"/>
</dbReference>
<proteinExistence type="inferred from homology"/>
<keyword evidence="7" id="KW-0812">Transmembrane</keyword>
<keyword evidence="4" id="KW-0963">Cytoplasm</keyword>
<evidence type="ECO:0000256" key="6">
    <source>
        <dbReference type="ARBA" id="ARBA00034482"/>
    </source>
</evidence>
<evidence type="ECO:0000313" key="9">
    <source>
        <dbReference type="WBParaSite" id="PgR001X_g116_t01"/>
    </source>
</evidence>
<reference evidence="9" key="1">
    <citation type="submission" date="2022-11" db="UniProtKB">
        <authorList>
            <consortium name="WormBaseParasite"/>
        </authorList>
    </citation>
    <scope>IDENTIFICATION</scope>
</reference>
<dbReference type="Pfam" id="PF09790">
    <property type="entry name" value="Hyccin"/>
    <property type="match status" value="1"/>
</dbReference>
<dbReference type="GO" id="GO:0005829">
    <property type="term" value="C:cytosol"/>
    <property type="evidence" value="ECO:0007669"/>
    <property type="project" value="UniProtKB-SubCell"/>
</dbReference>
<keyword evidence="5 7" id="KW-0472">Membrane</keyword>
<keyword evidence="8" id="KW-1185">Reference proteome</keyword>
<dbReference type="PANTHER" id="PTHR31220:SF1">
    <property type="entry name" value="GH21176P"/>
    <property type="match status" value="1"/>
</dbReference>
<evidence type="ECO:0000256" key="3">
    <source>
        <dbReference type="ARBA" id="ARBA00022475"/>
    </source>
</evidence>
<dbReference type="PANTHER" id="PTHR31220">
    <property type="entry name" value="HYCCIN RELATED"/>
    <property type="match status" value="1"/>
</dbReference>
<feature type="transmembrane region" description="Helical" evidence="7">
    <location>
        <begin position="97"/>
        <end position="118"/>
    </location>
</feature>
<sequence>MRRETLAQEATTTRETNRGVEQVMNSEQLQEWLSDLNTKCKRDEKALQDLDRSRSLLSQESRKVHLLIAYMTCNYADIDLTQPVVAHLLACYYRGGVLRYFTLQFIPSFIHIYLLALAKRQKRSVSMLETFFMAIYNEEILAGGTGSASASKKVEEIRIPSVRYPSVYHDPKKLTSTSELMPPKPGSPAFVQMTVRIGPYDSIDHITPENRHTVLTRLLKSVNSCLYKLAQDVICRSLCLSTLALCQSGFSFPESDFRSRFFGMDVSSEVLDDFSKKPRIRLSSQYLLEALNGIYFALFNGAADLAIRAIDSVHQRATYELYADVILVTNSVRNSLLESVLMKGDESVTIKKSNFGYMGDGKRRRSEMITNASLRVKKMPEDISVLSDLDDSTHRKESSSFVDGVEGLRKKIVMKIDQRKMSGAFGHHRKRTVQPPENSSDIELDRISEEARQTDAIVDRLAEAITELDSGEQGTTLSFIRNGKRNVEACLSKESYESSSLSGGVTHIGKRFAEIGTAVDSLEGGPGQNGKHASDTYMASNSMTLVNSGAHTGSVSIQHNLRHVDSIGDSIDNSSL</sequence>